<name>A0A369M5M2_9ACTN</name>
<dbReference type="Proteomes" id="UP000254000">
    <property type="component" value="Unassembled WGS sequence"/>
</dbReference>
<feature type="transmembrane region" description="Helical" evidence="1">
    <location>
        <begin position="55"/>
        <end position="81"/>
    </location>
</feature>
<dbReference type="GO" id="GO:0005886">
    <property type="term" value="C:plasma membrane"/>
    <property type="evidence" value="ECO:0007669"/>
    <property type="project" value="TreeGrafter"/>
</dbReference>
<dbReference type="InterPro" id="IPR014729">
    <property type="entry name" value="Rossmann-like_a/b/a_fold"/>
</dbReference>
<dbReference type="InterPro" id="IPR003848">
    <property type="entry name" value="DUF218"/>
</dbReference>
<dbReference type="GO" id="GO:0043164">
    <property type="term" value="P:Gram-negative-bacterium-type cell wall biogenesis"/>
    <property type="evidence" value="ECO:0007669"/>
    <property type="project" value="TreeGrafter"/>
</dbReference>
<sequence length="333" mass="36976">MLLTLLLIYFPALVFGFLFVKNYRKEPRQFRNALYFLLLCLFSFYGLSIQFELPWLVLIGFAAIPFGTVALVVFLTANTFVVVKREGLSLSHLLPGLLAFGIVAACVGGPVLLLVQAPPLLLALYLLVLMEGSYVAFTFAALLLYSWLYRRLPKRRDYDYIVVHGAGLSGTKPTPLLAARLDKGVELWEAGARRAIIIASGGQGADEEVPEAQAMRAYLMEERGVPVDAIIEEDRSTTTMENLRNSKAIMDARSGAGQYRAAVVTSDYHVFRTAEYAHKIGLAADGVGSKTARYFWPTAFIREFVAVSNAHRWPFVVIFALWLPFAAIVLLQL</sequence>
<dbReference type="Gene3D" id="3.40.50.620">
    <property type="entry name" value="HUPs"/>
    <property type="match status" value="1"/>
</dbReference>
<proteinExistence type="predicted"/>
<gene>
    <name evidence="3" type="ORF">C1877_00275</name>
</gene>
<accession>A0A369M5M2</accession>
<keyword evidence="1" id="KW-0472">Membrane</keyword>
<evidence type="ECO:0000259" key="2">
    <source>
        <dbReference type="Pfam" id="PF02698"/>
    </source>
</evidence>
<organism evidence="3 4">
    <name type="scientific">Gordonibacter pamelaeae</name>
    <dbReference type="NCBI Taxonomy" id="471189"/>
    <lineage>
        <taxon>Bacteria</taxon>
        <taxon>Bacillati</taxon>
        <taxon>Actinomycetota</taxon>
        <taxon>Coriobacteriia</taxon>
        <taxon>Eggerthellales</taxon>
        <taxon>Eggerthellaceae</taxon>
        <taxon>Gordonibacter</taxon>
    </lineage>
</organism>
<dbReference type="RefSeq" id="WP_015539235.1">
    <property type="nucleotide sequence ID" value="NZ_CABMMS010000001.1"/>
</dbReference>
<feature type="transmembrane region" description="Helical" evidence="1">
    <location>
        <begin position="93"/>
        <end position="115"/>
    </location>
</feature>
<protein>
    <submittedName>
        <fullName evidence="3">YdcF family protein</fullName>
    </submittedName>
</protein>
<dbReference type="Pfam" id="PF02698">
    <property type="entry name" value="DUF218"/>
    <property type="match status" value="1"/>
</dbReference>
<keyword evidence="1" id="KW-0812">Transmembrane</keyword>
<feature type="transmembrane region" description="Helical" evidence="1">
    <location>
        <begin position="6"/>
        <end position="23"/>
    </location>
</feature>
<dbReference type="AlphaFoldDB" id="A0A369M5M2"/>
<evidence type="ECO:0000313" key="3">
    <source>
        <dbReference type="EMBL" id="RDB66930.1"/>
    </source>
</evidence>
<dbReference type="InterPro" id="IPR051599">
    <property type="entry name" value="Cell_Envelope_Assoc"/>
</dbReference>
<comment type="caution">
    <text evidence="3">The sequence shown here is derived from an EMBL/GenBank/DDBJ whole genome shotgun (WGS) entry which is preliminary data.</text>
</comment>
<feature type="transmembrane region" description="Helical" evidence="1">
    <location>
        <begin position="121"/>
        <end position="148"/>
    </location>
</feature>
<dbReference type="EMBL" id="PPTS01000001">
    <property type="protein sequence ID" value="RDB66930.1"/>
    <property type="molecule type" value="Genomic_DNA"/>
</dbReference>
<dbReference type="OrthoDB" id="9782395at2"/>
<evidence type="ECO:0000313" key="4">
    <source>
        <dbReference type="Proteomes" id="UP000254000"/>
    </source>
</evidence>
<dbReference type="GO" id="GO:0000270">
    <property type="term" value="P:peptidoglycan metabolic process"/>
    <property type="evidence" value="ECO:0007669"/>
    <property type="project" value="TreeGrafter"/>
</dbReference>
<dbReference type="GeneID" id="78358157"/>
<dbReference type="PANTHER" id="PTHR30336:SF18">
    <property type="entry name" value="MEMBRANE PROTEIN"/>
    <property type="match status" value="1"/>
</dbReference>
<keyword evidence="1" id="KW-1133">Transmembrane helix</keyword>
<dbReference type="PANTHER" id="PTHR30336">
    <property type="entry name" value="INNER MEMBRANE PROTEIN, PROBABLE PERMEASE"/>
    <property type="match status" value="1"/>
</dbReference>
<reference evidence="3 4" key="1">
    <citation type="journal article" date="2018" name="Elife">
        <title>Discovery and characterization of a prevalent human gut bacterial enzyme sufficient for the inactivation of a family of plant toxins.</title>
        <authorList>
            <person name="Koppel N."/>
            <person name="Bisanz J.E."/>
            <person name="Pandelia M.E."/>
            <person name="Turnbaugh P.J."/>
            <person name="Balskus E.P."/>
        </authorList>
    </citation>
    <scope>NUCLEOTIDE SEQUENCE [LARGE SCALE GENOMIC DNA]</scope>
    <source>
        <strain evidence="3 4">3C</strain>
    </source>
</reference>
<feature type="transmembrane region" description="Helical" evidence="1">
    <location>
        <begin position="313"/>
        <end position="331"/>
    </location>
</feature>
<evidence type="ECO:0000256" key="1">
    <source>
        <dbReference type="SAM" id="Phobius"/>
    </source>
</evidence>
<keyword evidence="4" id="KW-1185">Reference proteome</keyword>
<dbReference type="CDD" id="cd06259">
    <property type="entry name" value="YdcF-like"/>
    <property type="match status" value="1"/>
</dbReference>
<feature type="domain" description="DUF218" evidence="2">
    <location>
        <begin position="159"/>
        <end position="305"/>
    </location>
</feature>
<feature type="transmembrane region" description="Helical" evidence="1">
    <location>
        <begin position="30"/>
        <end position="49"/>
    </location>
</feature>